<keyword evidence="3" id="KW-1185">Reference proteome</keyword>
<dbReference type="Proteomes" id="UP000677803">
    <property type="component" value="Unassembled WGS sequence"/>
</dbReference>
<evidence type="ECO:0000256" key="1">
    <source>
        <dbReference type="SAM" id="MobiDB-lite"/>
    </source>
</evidence>
<dbReference type="EMBL" id="CAJRST010012224">
    <property type="protein sequence ID" value="CAG5928450.1"/>
    <property type="molecule type" value="Genomic_DNA"/>
</dbReference>
<dbReference type="OrthoDB" id="8954273at2759"/>
<evidence type="ECO:0000313" key="3">
    <source>
        <dbReference type="Proteomes" id="UP000677803"/>
    </source>
</evidence>
<feature type="compositionally biased region" description="Pro residues" evidence="1">
    <location>
        <begin position="12"/>
        <end position="32"/>
    </location>
</feature>
<reference evidence="2" key="1">
    <citation type="submission" date="2021-05" db="EMBL/GenBank/DDBJ databases">
        <authorList>
            <person name="Tigano A."/>
        </authorList>
    </citation>
    <scope>NUCLEOTIDE SEQUENCE</scope>
</reference>
<protein>
    <submittedName>
        <fullName evidence="2">(Atlantic silverside) hypothetical protein</fullName>
    </submittedName>
</protein>
<comment type="caution">
    <text evidence="2">The sequence shown here is derived from an EMBL/GenBank/DDBJ whole genome shotgun (WGS) entry which is preliminary data.</text>
</comment>
<sequence>MWISPTLAPVLTPSPAPLTPPAAPLAPVPPPGHALSGRPHAQVQQLGHAQRQREARRRQHEPDEEGLLGGPGQEAVHPVGAGETGAHVAGLEGEAVQEVLPPHEQRLQKDLGHQVQDVALEETPAEADLPAGFGVLREFVGPTKKQDGLVVQIVTDVAQVEQLGRCYGDDLQHPEADVGNGEGVVVADVFAAGLLGVAHEVRLLVPPDLDQTTGT</sequence>
<proteinExistence type="predicted"/>
<gene>
    <name evidence="2" type="ORF">MMEN_LOCUS12102</name>
</gene>
<feature type="compositionally biased region" description="Low complexity" evidence="1">
    <location>
        <begin position="1"/>
        <end position="11"/>
    </location>
</feature>
<organism evidence="2 3">
    <name type="scientific">Menidia menidia</name>
    <name type="common">Atlantic silverside</name>
    <dbReference type="NCBI Taxonomy" id="238744"/>
    <lineage>
        <taxon>Eukaryota</taxon>
        <taxon>Metazoa</taxon>
        <taxon>Chordata</taxon>
        <taxon>Craniata</taxon>
        <taxon>Vertebrata</taxon>
        <taxon>Euteleostomi</taxon>
        <taxon>Actinopterygii</taxon>
        <taxon>Neopterygii</taxon>
        <taxon>Teleostei</taxon>
        <taxon>Neoteleostei</taxon>
        <taxon>Acanthomorphata</taxon>
        <taxon>Ovalentaria</taxon>
        <taxon>Atherinomorphae</taxon>
        <taxon>Atheriniformes</taxon>
        <taxon>Atherinopsidae</taxon>
        <taxon>Menidiinae</taxon>
        <taxon>Menidia</taxon>
    </lineage>
</organism>
<feature type="non-terminal residue" evidence="2">
    <location>
        <position position="215"/>
    </location>
</feature>
<accession>A0A8S4B7H1</accession>
<feature type="region of interest" description="Disordered" evidence="1">
    <location>
        <begin position="1"/>
        <end position="80"/>
    </location>
</feature>
<dbReference type="AlphaFoldDB" id="A0A8S4B7H1"/>
<name>A0A8S4B7H1_9TELE</name>
<evidence type="ECO:0000313" key="2">
    <source>
        <dbReference type="EMBL" id="CAG5928450.1"/>
    </source>
</evidence>